<feature type="domain" description="Cathelicidin antimicrobial peptide C-terminal" evidence="9">
    <location>
        <begin position="138"/>
        <end position="164"/>
    </location>
</feature>
<evidence type="ECO:0000313" key="11">
    <source>
        <dbReference type="Proteomes" id="UP000694564"/>
    </source>
</evidence>
<evidence type="ECO:0000259" key="9">
    <source>
        <dbReference type="Pfam" id="PF12153"/>
    </source>
</evidence>
<dbReference type="SUPFAM" id="SSF54403">
    <property type="entry name" value="Cystatin/monellin"/>
    <property type="match status" value="1"/>
</dbReference>
<dbReference type="PROSITE" id="PS00947">
    <property type="entry name" value="CATHELICIDINS_2"/>
    <property type="match status" value="1"/>
</dbReference>
<sequence>MGTMQTQRDGPSLGWWSLLLLLLGLVMPPAIAQTLSYQEAVLRAVDGFNQQSSDANLYRLLSLDSQSLGDEDPDTPKPVSFTVKETVCPKTTQQNLEQCDFKEDGLVKRCVGTVTLNPARDSFDINCDGRFKKTSRLGRLLQRGGEKFGEKLEKIGRKIKDFFQSLMPGSES</sequence>
<dbReference type="AlphaFoldDB" id="A0A8D2DCL8"/>
<dbReference type="Gene3D" id="3.10.450.10">
    <property type="match status" value="1"/>
</dbReference>
<dbReference type="InterPro" id="IPR001894">
    <property type="entry name" value="Cathelicidin-like"/>
</dbReference>
<dbReference type="GeneTree" id="ENSGT00390000000410"/>
<keyword evidence="7" id="KW-1015">Disulfide bond</keyword>
<dbReference type="InterPro" id="IPR046350">
    <property type="entry name" value="Cystatin_sf"/>
</dbReference>
<dbReference type="PROSITE" id="PS00946">
    <property type="entry name" value="CATHELICIDINS_1"/>
    <property type="match status" value="1"/>
</dbReference>
<evidence type="ECO:0000256" key="7">
    <source>
        <dbReference type="ARBA" id="ARBA00023157"/>
    </source>
</evidence>
<name>A0A8D2DCL8_SCIVU</name>
<dbReference type="GO" id="GO:0050830">
    <property type="term" value="P:defense response to Gram-positive bacterium"/>
    <property type="evidence" value="ECO:0007669"/>
    <property type="project" value="Ensembl"/>
</dbReference>
<dbReference type="GO" id="GO:0019731">
    <property type="term" value="P:antibacterial humoral response"/>
    <property type="evidence" value="ECO:0007669"/>
    <property type="project" value="Ensembl"/>
</dbReference>
<keyword evidence="3" id="KW-0964">Secreted</keyword>
<dbReference type="GO" id="GO:0042119">
    <property type="term" value="P:neutrophil activation"/>
    <property type="evidence" value="ECO:0007669"/>
    <property type="project" value="Ensembl"/>
</dbReference>
<reference evidence="10" key="1">
    <citation type="submission" date="2025-08" db="UniProtKB">
        <authorList>
            <consortium name="Ensembl"/>
        </authorList>
    </citation>
    <scope>IDENTIFICATION</scope>
</reference>
<evidence type="ECO:0000256" key="6">
    <source>
        <dbReference type="ARBA" id="ARBA00023022"/>
    </source>
</evidence>
<keyword evidence="6" id="KW-0044">Antibiotic</keyword>
<comment type="similarity">
    <text evidence="2">Belongs to the cathelicidin family.</text>
</comment>
<dbReference type="PANTHER" id="PTHR10206">
    <property type="entry name" value="CATHELICIDIN"/>
    <property type="match status" value="1"/>
</dbReference>
<evidence type="ECO:0000256" key="5">
    <source>
        <dbReference type="ARBA" id="ARBA00022729"/>
    </source>
</evidence>
<evidence type="ECO:0000256" key="3">
    <source>
        <dbReference type="ARBA" id="ARBA00022525"/>
    </source>
</evidence>
<feature type="signal peptide" evidence="8">
    <location>
        <begin position="1"/>
        <end position="32"/>
    </location>
</feature>
<keyword evidence="11" id="KW-1185">Reference proteome</keyword>
<dbReference type="GO" id="GO:0042581">
    <property type="term" value="C:specific granule"/>
    <property type="evidence" value="ECO:0007669"/>
    <property type="project" value="Ensembl"/>
</dbReference>
<evidence type="ECO:0000256" key="1">
    <source>
        <dbReference type="ARBA" id="ARBA00004613"/>
    </source>
</evidence>
<comment type="subcellular location">
    <subcellularLocation>
        <location evidence="1">Secreted</location>
    </subcellularLocation>
</comment>
<dbReference type="Proteomes" id="UP000694564">
    <property type="component" value="Chromosome 16"/>
</dbReference>
<dbReference type="GO" id="GO:0051873">
    <property type="term" value="P:killing by host of symbiont cells"/>
    <property type="evidence" value="ECO:0007669"/>
    <property type="project" value="Ensembl"/>
</dbReference>
<evidence type="ECO:0000313" key="10">
    <source>
        <dbReference type="Ensembl" id="ENSSVLP00005023650.1"/>
    </source>
</evidence>
<dbReference type="GO" id="GO:0050829">
    <property type="term" value="P:defense response to Gram-negative bacterium"/>
    <property type="evidence" value="ECO:0007669"/>
    <property type="project" value="Ensembl"/>
</dbReference>
<dbReference type="PANTHER" id="PTHR10206:SF2">
    <property type="entry name" value="CATHELICIDIN ANTIMICROBIAL PEPTIDE"/>
    <property type="match status" value="1"/>
</dbReference>
<dbReference type="GO" id="GO:0061844">
    <property type="term" value="P:antimicrobial humoral immune response mediated by antimicrobial peptide"/>
    <property type="evidence" value="ECO:0007669"/>
    <property type="project" value="Ensembl"/>
</dbReference>
<proteinExistence type="inferred from homology"/>
<reference evidence="10" key="2">
    <citation type="submission" date="2025-09" db="UniProtKB">
        <authorList>
            <consortium name="Ensembl"/>
        </authorList>
    </citation>
    <scope>IDENTIFICATION</scope>
</reference>
<evidence type="ECO:0000256" key="4">
    <source>
        <dbReference type="ARBA" id="ARBA00022529"/>
    </source>
</evidence>
<dbReference type="InterPro" id="IPR018216">
    <property type="entry name" value="Cathelicidin_CS"/>
</dbReference>
<dbReference type="Pfam" id="PF12153">
    <property type="entry name" value="CAP18_C"/>
    <property type="match status" value="1"/>
</dbReference>
<organism evidence="10 11">
    <name type="scientific">Sciurus vulgaris</name>
    <name type="common">Eurasian red squirrel</name>
    <dbReference type="NCBI Taxonomy" id="55149"/>
    <lineage>
        <taxon>Eukaryota</taxon>
        <taxon>Metazoa</taxon>
        <taxon>Chordata</taxon>
        <taxon>Craniata</taxon>
        <taxon>Vertebrata</taxon>
        <taxon>Euteleostomi</taxon>
        <taxon>Mammalia</taxon>
        <taxon>Eutheria</taxon>
        <taxon>Euarchontoglires</taxon>
        <taxon>Glires</taxon>
        <taxon>Rodentia</taxon>
        <taxon>Sciuromorpha</taxon>
        <taxon>Sciuridae</taxon>
        <taxon>Sciurinae</taxon>
        <taxon>Sciurini</taxon>
        <taxon>Sciurus</taxon>
    </lineage>
</organism>
<dbReference type="InterPro" id="IPR022746">
    <property type="entry name" value="Cathlecidin_C"/>
</dbReference>
<keyword evidence="4" id="KW-0929">Antimicrobial</keyword>
<keyword evidence="5 8" id="KW-0732">Signal</keyword>
<evidence type="ECO:0000256" key="8">
    <source>
        <dbReference type="SAM" id="SignalP"/>
    </source>
</evidence>
<dbReference type="GO" id="GO:0005615">
    <property type="term" value="C:extracellular space"/>
    <property type="evidence" value="ECO:0007669"/>
    <property type="project" value="Ensembl"/>
</dbReference>
<accession>A0A8D2DCL8</accession>
<evidence type="ECO:0000256" key="2">
    <source>
        <dbReference type="ARBA" id="ARBA00005320"/>
    </source>
</evidence>
<feature type="chain" id="PRO_5045153214" evidence="8">
    <location>
        <begin position="33"/>
        <end position="172"/>
    </location>
</feature>
<dbReference type="Pfam" id="PF00666">
    <property type="entry name" value="Cathelicidins"/>
    <property type="match status" value="1"/>
</dbReference>
<protein>
    <submittedName>
        <fullName evidence="10">Cathelicidin antimicrobial peptide</fullName>
    </submittedName>
</protein>
<dbReference type="GO" id="GO:0002227">
    <property type="term" value="P:innate immune response in mucosa"/>
    <property type="evidence" value="ECO:0007669"/>
    <property type="project" value="Ensembl"/>
</dbReference>
<dbReference type="GO" id="GO:1990000">
    <property type="term" value="P:amyloid fibril formation"/>
    <property type="evidence" value="ECO:0007669"/>
    <property type="project" value="Ensembl"/>
</dbReference>
<dbReference type="GO" id="GO:0001530">
    <property type="term" value="F:lipopolysaccharide binding"/>
    <property type="evidence" value="ECO:0007669"/>
    <property type="project" value="TreeGrafter"/>
</dbReference>
<gene>
    <name evidence="10" type="primary">CAMP</name>
</gene>
<dbReference type="Ensembl" id="ENSSVLT00005026296.1">
    <property type="protein sequence ID" value="ENSSVLP00005023650.1"/>
    <property type="gene ID" value="ENSSVLG00005018789.1"/>
</dbReference>